<dbReference type="Proteomes" id="UP001597427">
    <property type="component" value="Unassembled WGS sequence"/>
</dbReference>
<evidence type="ECO:0000256" key="8">
    <source>
        <dbReference type="SAM" id="Phobius"/>
    </source>
</evidence>
<keyword evidence="4" id="KW-1003">Cell membrane</keyword>
<feature type="transmembrane region" description="Helical" evidence="8">
    <location>
        <begin position="15"/>
        <end position="32"/>
    </location>
</feature>
<evidence type="ECO:0000256" key="2">
    <source>
        <dbReference type="ARBA" id="ARBA00010735"/>
    </source>
</evidence>
<keyword evidence="5 8" id="KW-0812">Transmembrane</keyword>
<dbReference type="Pfam" id="PF03591">
    <property type="entry name" value="AzlC"/>
    <property type="match status" value="1"/>
</dbReference>
<evidence type="ECO:0000256" key="4">
    <source>
        <dbReference type="ARBA" id="ARBA00022475"/>
    </source>
</evidence>
<gene>
    <name evidence="9" type="ORF">ACFSR0_00310</name>
</gene>
<feature type="transmembrane region" description="Helical" evidence="8">
    <location>
        <begin position="163"/>
        <end position="181"/>
    </location>
</feature>
<keyword evidence="6 8" id="KW-1133">Transmembrane helix</keyword>
<dbReference type="PANTHER" id="PTHR34979:SF1">
    <property type="entry name" value="INNER MEMBRANE PROTEIN YGAZ"/>
    <property type="match status" value="1"/>
</dbReference>
<feature type="transmembrane region" description="Helical" evidence="8">
    <location>
        <begin position="216"/>
        <end position="234"/>
    </location>
</feature>
<reference evidence="10" key="1">
    <citation type="journal article" date="2019" name="Int. J. Syst. Evol. Microbiol.">
        <title>The Global Catalogue of Microorganisms (GCM) 10K type strain sequencing project: providing services to taxonomists for standard genome sequencing and annotation.</title>
        <authorList>
            <consortium name="The Broad Institute Genomics Platform"/>
            <consortium name="The Broad Institute Genome Sequencing Center for Infectious Disease"/>
            <person name="Wu L."/>
            <person name="Ma J."/>
        </authorList>
    </citation>
    <scope>NUCLEOTIDE SEQUENCE [LARGE SCALE GENOMIC DNA]</scope>
    <source>
        <strain evidence="10">TISTR 932</strain>
    </source>
</reference>
<sequence>MNTQLDASTAFKDTLPTMLGYIGIGIAFGIVGKAGGFSTLVVVLMSLIIYAGSAQFITVSMLATNNPIFAIIFATFLINARMILMSLTVATFFKKESLFKNILIGTFLTDESFALGINKQLITNQRLTFSWFNTANLLSYLTWVGSTIIGALIGDFIPNPESLGLDFAIVAMFIGLLYLQVHTDQKLSVTLQLLLIVLTFVGIYFGMIFIPHSILVLLVTLIICAIGVMINYAFN</sequence>
<feature type="transmembrane region" description="Helical" evidence="8">
    <location>
        <begin position="193"/>
        <end position="210"/>
    </location>
</feature>
<evidence type="ECO:0000256" key="1">
    <source>
        <dbReference type="ARBA" id="ARBA00004651"/>
    </source>
</evidence>
<keyword evidence="10" id="KW-1185">Reference proteome</keyword>
<protein>
    <submittedName>
        <fullName evidence="9">AzlC family ABC transporter permease</fullName>
    </submittedName>
</protein>
<keyword evidence="7 8" id="KW-0472">Membrane</keyword>
<feature type="transmembrane region" description="Helical" evidence="8">
    <location>
        <begin position="39"/>
        <end position="62"/>
    </location>
</feature>
<comment type="subcellular location">
    <subcellularLocation>
        <location evidence="1">Cell membrane</location>
        <topology evidence="1">Multi-pass membrane protein</topology>
    </subcellularLocation>
</comment>
<evidence type="ECO:0000313" key="10">
    <source>
        <dbReference type="Proteomes" id="UP001597427"/>
    </source>
</evidence>
<evidence type="ECO:0000256" key="5">
    <source>
        <dbReference type="ARBA" id="ARBA00022692"/>
    </source>
</evidence>
<feature type="transmembrane region" description="Helical" evidence="8">
    <location>
        <begin position="137"/>
        <end position="157"/>
    </location>
</feature>
<comment type="caution">
    <text evidence="9">The sequence shown here is derived from an EMBL/GenBank/DDBJ whole genome shotgun (WGS) entry which is preliminary data.</text>
</comment>
<feature type="transmembrane region" description="Helical" evidence="8">
    <location>
        <begin position="68"/>
        <end position="93"/>
    </location>
</feature>
<keyword evidence="3" id="KW-0813">Transport</keyword>
<dbReference type="RefSeq" id="WP_379978750.1">
    <property type="nucleotide sequence ID" value="NZ_JBHUMO010000001.1"/>
</dbReference>
<name>A0ABW5TF83_9ENTE</name>
<comment type="similarity">
    <text evidence="2">Belongs to the AzlC family.</text>
</comment>
<dbReference type="PANTHER" id="PTHR34979">
    <property type="entry name" value="INNER MEMBRANE PROTEIN YGAZ"/>
    <property type="match status" value="1"/>
</dbReference>
<accession>A0ABW5TF83</accession>
<evidence type="ECO:0000313" key="9">
    <source>
        <dbReference type="EMBL" id="MFD2727885.1"/>
    </source>
</evidence>
<evidence type="ECO:0000256" key="7">
    <source>
        <dbReference type="ARBA" id="ARBA00023136"/>
    </source>
</evidence>
<evidence type="ECO:0000256" key="6">
    <source>
        <dbReference type="ARBA" id="ARBA00022989"/>
    </source>
</evidence>
<dbReference type="EMBL" id="JBHUMO010000001">
    <property type="protein sequence ID" value="MFD2727885.1"/>
    <property type="molecule type" value="Genomic_DNA"/>
</dbReference>
<proteinExistence type="inferred from homology"/>
<dbReference type="InterPro" id="IPR011606">
    <property type="entry name" value="Brnchd-chn_aa_trnsp_permease"/>
</dbReference>
<evidence type="ECO:0000256" key="3">
    <source>
        <dbReference type="ARBA" id="ARBA00022448"/>
    </source>
</evidence>
<organism evidence="9 10">
    <name type="scientific">Enterococcus camelliae</name>
    <dbReference type="NCBI Taxonomy" id="453959"/>
    <lineage>
        <taxon>Bacteria</taxon>
        <taxon>Bacillati</taxon>
        <taxon>Bacillota</taxon>
        <taxon>Bacilli</taxon>
        <taxon>Lactobacillales</taxon>
        <taxon>Enterococcaceae</taxon>
        <taxon>Enterococcus</taxon>
    </lineage>
</organism>